<evidence type="ECO:0000259" key="11">
    <source>
        <dbReference type="Pfam" id="PF03015"/>
    </source>
</evidence>
<evidence type="ECO:0000313" key="13">
    <source>
        <dbReference type="EMBL" id="CAL1683756.1"/>
    </source>
</evidence>
<dbReference type="PANTHER" id="PTHR11011">
    <property type="entry name" value="MALE STERILITY PROTEIN 2-RELATED"/>
    <property type="match status" value="1"/>
</dbReference>
<evidence type="ECO:0000256" key="1">
    <source>
        <dbReference type="ARBA" id="ARBA00004141"/>
    </source>
</evidence>
<evidence type="ECO:0000256" key="9">
    <source>
        <dbReference type="ARBA" id="ARBA00052530"/>
    </source>
</evidence>
<dbReference type="CDD" id="cd09071">
    <property type="entry name" value="FAR_C"/>
    <property type="match status" value="1"/>
</dbReference>
<organism evidence="13 14">
    <name type="scientific">Lasius platythorax</name>
    <dbReference type="NCBI Taxonomy" id="488582"/>
    <lineage>
        <taxon>Eukaryota</taxon>
        <taxon>Metazoa</taxon>
        <taxon>Ecdysozoa</taxon>
        <taxon>Arthropoda</taxon>
        <taxon>Hexapoda</taxon>
        <taxon>Insecta</taxon>
        <taxon>Pterygota</taxon>
        <taxon>Neoptera</taxon>
        <taxon>Endopterygota</taxon>
        <taxon>Hymenoptera</taxon>
        <taxon>Apocrita</taxon>
        <taxon>Aculeata</taxon>
        <taxon>Formicoidea</taxon>
        <taxon>Formicidae</taxon>
        <taxon>Formicinae</taxon>
        <taxon>Lasius</taxon>
        <taxon>Lasius</taxon>
    </lineage>
</organism>
<dbReference type="InterPro" id="IPR033640">
    <property type="entry name" value="FAR_C"/>
</dbReference>
<evidence type="ECO:0000256" key="3">
    <source>
        <dbReference type="ARBA" id="ARBA00022516"/>
    </source>
</evidence>
<keyword evidence="7 10" id="KW-0443">Lipid metabolism</keyword>
<gene>
    <name evidence="13" type="ORF">LPLAT_LOCUS9423</name>
</gene>
<dbReference type="GO" id="GO:0005777">
    <property type="term" value="C:peroxisome"/>
    <property type="evidence" value="ECO:0007669"/>
    <property type="project" value="TreeGrafter"/>
</dbReference>
<comment type="subcellular location">
    <subcellularLocation>
        <location evidence="1">Membrane</location>
        <topology evidence="1">Multi-pass membrane protein</topology>
    </subcellularLocation>
</comment>
<dbReference type="Pfam" id="PF03015">
    <property type="entry name" value="Sterile"/>
    <property type="match status" value="1"/>
</dbReference>
<feature type="transmembrane region" description="Helical" evidence="10">
    <location>
        <begin position="356"/>
        <end position="375"/>
    </location>
</feature>
<evidence type="ECO:0000256" key="5">
    <source>
        <dbReference type="ARBA" id="ARBA00022857"/>
    </source>
</evidence>
<keyword evidence="4 10" id="KW-0812">Transmembrane</keyword>
<dbReference type="InterPro" id="IPR013120">
    <property type="entry name" value="FAR_NAD-bd"/>
</dbReference>
<keyword evidence="14" id="KW-1185">Reference proteome</keyword>
<proteinExistence type="inferred from homology"/>
<dbReference type="Gene3D" id="3.40.50.720">
    <property type="entry name" value="NAD(P)-binding Rossmann-like Domain"/>
    <property type="match status" value="1"/>
</dbReference>
<evidence type="ECO:0000256" key="10">
    <source>
        <dbReference type="RuleBase" id="RU363097"/>
    </source>
</evidence>
<evidence type="ECO:0000259" key="12">
    <source>
        <dbReference type="Pfam" id="PF07993"/>
    </source>
</evidence>
<dbReference type="Pfam" id="PF07993">
    <property type="entry name" value="NAD_binding_4"/>
    <property type="match status" value="1"/>
</dbReference>
<name>A0AAV2NW22_9HYME</name>
<dbReference type="InterPro" id="IPR036291">
    <property type="entry name" value="NAD(P)-bd_dom_sf"/>
</dbReference>
<dbReference type="CDD" id="cd05236">
    <property type="entry name" value="FAR-N_SDR_e"/>
    <property type="match status" value="1"/>
</dbReference>
<dbReference type="GO" id="GO:0016020">
    <property type="term" value="C:membrane"/>
    <property type="evidence" value="ECO:0007669"/>
    <property type="project" value="UniProtKB-SubCell"/>
</dbReference>
<feature type="transmembrane region" description="Helical" evidence="10">
    <location>
        <begin position="473"/>
        <end position="493"/>
    </location>
</feature>
<protein>
    <recommendedName>
        <fullName evidence="10">Fatty acyl-CoA reductase</fullName>
        <ecNumber evidence="10">1.2.1.84</ecNumber>
    </recommendedName>
</protein>
<dbReference type="Proteomes" id="UP001497644">
    <property type="component" value="Chromosome 4"/>
</dbReference>
<keyword evidence="10" id="KW-0560">Oxidoreductase</keyword>
<dbReference type="InterPro" id="IPR026055">
    <property type="entry name" value="FAR"/>
</dbReference>
<evidence type="ECO:0000313" key="14">
    <source>
        <dbReference type="Proteomes" id="UP001497644"/>
    </source>
</evidence>
<feature type="domain" description="Fatty acyl-CoA reductase C-terminal" evidence="11">
    <location>
        <begin position="363"/>
        <end position="455"/>
    </location>
</feature>
<dbReference type="SUPFAM" id="SSF51735">
    <property type="entry name" value="NAD(P)-binding Rossmann-fold domains"/>
    <property type="match status" value="1"/>
</dbReference>
<evidence type="ECO:0000256" key="6">
    <source>
        <dbReference type="ARBA" id="ARBA00022989"/>
    </source>
</evidence>
<comment type="catalytic activity">
    <reaction evidence="9 10">
        <text>a long-chain fatty acyl-CoA + 2 NADPH + 2 H(+) = a long-chain primary fatty alcohol + 2 NADP(+) + CoA</text>
        <dbReference type="Rhea" id="RHEA:52716"/>
        <dbReference type="ChEBI" id="CHEBI:15378"/>
        <dbReference type="ChEBI" id="CHEBI:57287"/>
        <dbReference type="ChEBI" id="CHEBI:57783"/>
        <dbReference type="ChEBI" id="CHEBI:58349"/>
        <dbReference type="ChEBI" id="CHEBI:77396"/>
        <dbReference type="ChEBI" id="CHEBI:83139"/>
        <dbReference type="EC" id="1.2.1.84"/>
    </reaction>
</comment>
<keyword evidence="8 10" id="KW-0472">Membrane</keyword>
<evidence type="ECO:0000256" key="2">
    <source>
        <dbReference type="ARBA" id="ARBA00005928"/>
    </source>
</evidence>
<evidence type="ECO:0000256" key="8">
    <source>
        <dbReference type="ARBA" id="ARBA00023136"/>
    </source>
</evidence>
<keyword evidence="6 10" id="KW-1133">Transmembrane helix</keyword>
<evidence type="ECO:0000256" key="4">
    <source>
        <dbReference type="ARBA" id="ARBA00022692"/>
    </source>
</evidence>
<dbReference type="GO" id="GO:0102965">
    <property type="term" value="F:alcohol-forming long-chain fatty acyl-CoA reductase activity"/>
    <property type="evidence" value="ECO:0007669"/>
    <property type="project" value="UniProtKB-EC"/>
</dbReference>
<keyword evidence="3 10" id="KW-0444">Lipid biosynthesis</keyword>
<feature type="domain" description="Thioester reductase (TE)" evidence="12">
    <location>
        <begin position="23"/>
        <end position="293"/>
    </location>
</feature>
<comment type="similarity">
    <text evidence="2 10">Belongs to the fatty acyl-CoA reductase family.</text>
</comment>
<keyword evidence="5 10" id="KW-0521">NADP</keyword>
<dbReference type="EMBL" id="OZ034827">
    <property type="protein sequence ID" value="CAL1683756.1"/>
    <property type="molecule type" value="Genomic_DNA"/>
</dbReference>
<dbReference type="AlphaFoldDB" id="A0AAV2NW22"/>
<dbReference type="FunFam" id="3.40.50.720:FF:000143">
    <property type="entry name" value="Fatty acyl-CoA reductase"/>
    <property type="match status" value="1"/>
</dbReference>
<dbReference type="PANTHER" id="PTHR11011:SF24">
    <property type="entry name" value="FATTY ACYL-COA REDUCTASE"/>
    <property type="match status" value="1"/>
</dbReference>
<dbReference type="GO" id="GO:0080019">
    <property type="term" value="F:alcohol-forming very long-chain fatty acyl-CoA reductase activity"/>
    <property type="evidence" value="ECO:0007669"/>
    <property type="project" value="InterPro"/>
</dbReference>
<sequence length="495" mass="56466">MNGNTIDPAKSIPLFYTGQSIFLTGATGFLGKVYIEKILRSCPDVQEIFLLMRSKKGLSLNERLEEMLNSPLYDKLREEQPSNFKKLIPVSGDISKENLGLSATDRQMLAEKVTIIIHSAATVKFNESLKHAILINTRSTRDICILAENMKNLIALVYISTAYTQLNNSFIEEKAYPPIADWRKMIKVAESFDEYILNIFTTKCLNTIPNTYIFSKNLAESIIQEYSSSLPCAIVRPSVVMFSLKDPIPGYIDSFNGPIGLLIAGGKGLLRVLYANKHTSQNDVPVDTVINTIILVSWKLGLTIPSSTFIVNSTFPEKNISFREFCDKGCRLSHEIPFEKVVWTPYPIFTESFTKYYILTILLHILPAALIDLILKLSGRRPELLKLQRKIYVANYTLRHFSCNEWKFENTNSQALMSLMPPDNREMFSIDLSNVDMKEYVRIGTIGVKKYLLNEDMNRLDAAKAHRKRVDHFVATFKTVIAIGMLWMMYKWILF</sequence>
<dbReference type="EC" id="1.2.1.84" evidence="10"/>
<comment type="function">
    <text evidence="10">Catalyzes the reduction of fatty acyl-CoA to fatty alcohols.</text>
</comment>
<reference evidence="13" key="1">
    <citation type="submission" date="2024-04" db="EMBL/GenBank/DDBJ databases">
        <authorList>
            <consortium name="Molecular Ecology Group"/>
        </authorList>
    </citation>
    <scope>NUCLEOTIDE SEQUENCE</scope>
</reference>
<dbReference type="GO" id="GO:0035336">
    <property type="term" value="P:long-chain fatty-acyl-CoA metabolic process"/>
    <property type="evidence" value="ECO:0007669"/>
    <property type="project" value="TreeGrafter"/>
</dbReference>
<accession>A0AAV2NW22</accession>
<evidence type="ECO:0000256" key="7">
    <source>
        <dbReference type="ARBA" id="ARBA00023098"/>
    </source>
</evidence>